<gene>
    <name evidence="1" type="ORF">IAC76_03950</name>
</gene>
<protein>
    <submittedName>
        <fullName evidence="1">Uncharacterized protein</fullName>
    </submittedName>
</protein>
<reference evidence="1" key="1">
    <citation type="submission" date="2020-10" db="EMBL/GenBank/DDBJ databases">
        <authorList>
            <person name="Gilroy R."/>
        </authorList>
    </citation>
    <scope>NUCLEOTIDE SEQUENCE</scope>
    <source>
        <strain evidence="1">10192</strain>
    </source>
</reference>
<dbReference type="Proteomes" id="UP000823632">
    <property type="component" value="Unassembled WGS sequence"/>
</dbReference>
<name>A0A9D9DMC2_9BACT</name>
<dbReference type="EMBL" id="JADIND010000083">
    <property type="protein sequence ID" value="MBO8430517.1"/>
    <property type="molecule type" value="Genomic_DNA"/>
</dbReference>
<dbReference type="AlphaFoldDB" id="A0A9D9DMC2"/>
<reference evidence="1" key="2">
    <citation type="journal article" date="2021" name="PeerJ">
        <title>Extensive microbial diversity within the chicken gut microbiome revealed by metagenomics and culture.</title>
        <authorList>
            <person name="Gilroy R."/>
            <person name="Ravi A."/>
            <person name="Getino M."/>
            <person name="Pursley I."/>
            <person name="Horton D.L."/>
            <person name="Alikhan N.F."/>
            <person name="Baker D."/>
            <person name="Gharbi K."/>
            <person name="Hall N."/>
            <person name="Watson M."/>
            <person name="Adriaenssens E.M."/>
            <person name="Foster-Nyarko E."/>
            <person name="Jarju S."/>
            <person name="Secka A."/>
            <person name="Antonio M."/>
            <person name="Oren A."/>
            <person name="Chaudhuri R.R."/>
            <person name="La Ragione R."/>
            <person name="Hildebrand F."/>
            <person name="Pallen M.J."/>
        </authorList>
    </citation>
    <scope>NUCLEOTIDE SEQUENCE</scope>
    <source>
        <strain evidence="1">10192</strain>
    </source>
</reference>
<proteinExistence type="predicted"/>
<organism evidence="1 2">
    <name type="scientific">Candidatus Scatousia excrementipullorum</name>
    <dbReference type="NCBI Taxonomy" id="2840936"/>
    <lineage>
        <taxon>Bacteria</taxon>
        <taxon>Candidatus Scatousia</taxon>
    </lineage>
</organism>
<sequence>MIIDVNGSKKRQNQLGHDVFAFQFMNNGKLMPMVVKGTEFLDKEYCSATSSSNRNGFGCTNKALTESEYWKNLP</sequence>
<accession>A0A9D9DMC2</accession>
<comment type="caution">
    <text evidence="1">The sequence shown here is derived from an EMBL/GenBank/DDBJ whole genome shotgun (WGS) entry which is preliminary data.</text>
</comment>
<evidence type="ECO:0000313" key="2">
    <source>
        <dbReference type="Proteomes" id="UP000823632"/>
    </source>
</evidence>
<evidence type="ECO:0000313" key="1">
    <source>
        <dbReference type="EMBL" id="MBO8430517.1"/>
    </source>
</evidence>